<dbReference type="EMBL" id="JAAIYP010000034">
    <property type="protein sequence ID" value="NFV79994.1"/>
    <property type="molecule type" value="Genomic_DNA"/>
</dbReference>
<reference evidence="1 2" key="1">
    <citation type="submission" date="2020-02" db="EMBL/GenBank/DDBJ databases">
        <authorList>
            <person name="Dziuba M."/>
            <person name="Kuznetsov B."/>
            <person name="Mardanov A."/>
            <person name="Ravin N."/>
            <person name="Grouzdev D."/>
        </authorList>
    </citation>
    <scope>NUCLEOTIDE SEQUENCE [LARGE SCALE GENOMIC DNA]</scope>
    <source>
        <strain evidence="1 2">SpK</strain>
    </source>
</reference>
<comment type="caution">
    <text evidence="1">The sequence shown here is derived from an EMBL/GenBank/DDBJ whole genome shotgun (WGS) entry which is preliminary data.</text>
</comment>
<name>A0A7C9UZ23_9PROT</name>
<evidence type="ECO:0000313" key="2">
    <source>
        <dbReference type="Proteomes" id="UP000480684"/>
    </source>
</evidence>
<protein>
    <submittedName>
        <fullName evidence="1">Phage tail assembly chaperone</fullName>
    </submittedName>
</protein>
<sequence length="105" mass="11733">MRQALAAAHRARIAPSEFWALTPWQLEVLLAAEGDERRQRHDELMAVAWCAAALGRAKKMPPLNDMLSTKPDQGSVDARLKATLKTAFPIRSKSRGQPVDSERRN</sequence>
<proteinExistence type="predicted"/>
<dbReference type="AlphaFoldDB" id="A0A7C9UZ23"/>
<keyword evidence="2" id="KW-1185">Reference proteome</keyword>
<evidence type="ECO:0000313" key="1">
    <source>
        <dbReference type="EMBL" id="NFV79994.1"/>
    </source>
</evidence>
<accession>A0A7C9UZ23</accession>
<organism evidence="1 2">
    <name type="scientific">Magnetospirillum aberrantis SpK</name>
    <dbReference type="NCBI Taxonomy" id="908842"/>
    <lineage>
        <taxon>Bacteria</taxon>
        <taxon>Pseudomonadati</taxon>
        <taxon>Pseudomonadota</taxon>
        <taxon>Alphaproteobacteria</taxon>
        <taxon>Rhodospirillales</taxon>
        <taxon>Rhodospirillaceae</taxon>
        <taxon>Magnetospirillum</taxon>
    </lineage>
</organism>
<dbReference type="Proteomes" id="UP000480684">
    <property type="component" value="Unassembled WGS sequence"/>
</dbReference>
<gene>
    <name evidence="1" type="ORF">G4223_07715</name>
</gene>